<dbReference type="Proteomes" id="UP000275267">
    <property type="component" value="Unassembled WGS sequence"/>
</dbReference>
<sequence length="116" mass="13362">MSNWRPWMVKEEQLEVFVVKGLLRPKATTHWRAPLATHEVLHPNPGRGIARTGRGFGLPKKPWLGGDYPAYTPSDSNHGWHDEWFYLKNPAEKPFPTYTGGRPERQESWTWGTLPA</sequence>
<protein>
    <submittedName>
        <fullName evidence="2">Retrotransposon protein, putative, unclassified</fullName>
    </submittedName>
</protein>
<keyword evidence="3" id="KW-1185">Reference proteome</keyword>
<reference evidence="3" key="1">
    <citation type="journal article" date="2019" name="Nat. Commun.">
        <title>The genome of broomcorn millet.</title>
        <authorList>
            <person name="Zou C."/>
            <person name="Miki D."/>
            <person name="Li D."/>
            <person name="Tang Q."/>
            <person name="Xiao L."/>
            <person name="Rajput S."/>
            <person name="Deng P."/>
            <person name="Jia W."/>
            <person name="Huang R."/>
            <person name="Zhang M."/>
            <person name="Sun Y."/>
            <person name="Hu J."/>
            <person name="Fu X."/>
            <person name="Schnable P.S."/>
            <person name="Li F."/>
            <person name="Zhang H."/>
            <person name="Feng B."/>
            <person name="Zhu X."/>
            <person name="Liu R."/>
            <person name="Schnable J.C."/>
            <person name="Zhu J.-K."/>
            <person name="Zhang H."/>
        </authorList>
    </citation>
    <scope>NUCLEOTIDE SEQUENCE [LARGE SCALE GENOMIC DNA]</scope>
</reference>
<proteinExistence type="predicted"/>
<accession>A0A3L6TMS0</accession>
<evidence type="ECO:0000256" key="1">
    <source>
        <dbReference type="SAM" id="MobiDB-lite"/>
    </source>
</evidence>
<dbReference type="AlphaFoldDB" id="A0A3L6TMS0"/>
<gene>
    <name evidence="2" type="ORF">C2845_PM01G32850</name>
</gene>
<comment type="caution">
    <text evidence="2">The sequence shown here is derived from an EMBL/GenBank/DDBJ whole genome shotgun (WGS) entry which is preliminary data.</text>
</comment>
<name>A0A3L6TMS0_PANMI</name>
<feature type="region of interest" description="Disordered" evidence="1">
    <location>
        <begin position="97"/>
        <end position="116"/>
    </location>
</feature>
<dbReference type="EMBL" id="PQIB02000001">
    <property type="protein sequence ID" value="RLN41540.1"/>
    <property type="molecule type" value="Genomic_DNA"/>
</dbReference>
<organism evidence="2 3">
    <name type="scientific">Panicum miliaceum</name>
    <name type="common">Proso millet</name>
    <name type="synonym">Broomcorn millet</name>
    <dbReference type="NCBI Taxonomy" id="4540"/>
    <lineage>
        <taxon>Eukaryota</taxon>
        <taxon>Viridiplantae</taxon>
        <taxon>Streptophyta</taxon>
        <taxon>Embryophyta</taxon>
        <taxon>Tracheophyta</taxon>
        <taxon>Spermatophyta</taxon>
        <taxon>Magnoliopsida</taxon>
        <taxon>Liliopsida</taxon>
        <taxon>Poales</taxon>
        <taxon>Poaceae</taxon>
        <taxon>PACMAD clade</taxon>
        <taxon>Panicoideae</taxon>
        <taxon>Panicodae</taxon>
        <taxon>Paniceae</taxon>
        <taxon>Panicinae</taxon>
        <taxon>Panicum</taxon>
        <taxon>Panicum sect. Panicum</taxon>
    </lineage>
</organism>
<evidence type="ECO:0000313" key="2">
    <source>
        <dbReference type="EMBL" id="RLN41540.1"/>
    </source>
</evidence>
<evidence type="ECO:0000313" key="3">
    <source>
        <dbReference type="Proteomes" id="UP000275267"/>
    </source>
</evidence>